<evidence type="ECO:0000259" key="9">
    <source>
        <dbReference type="PROSITE" id="PS50881"/>
    </source>
</evidence>
<dbReference type="eggNOG" id="KOG0877">
    <property type="taxonomic scope" value="Eukaryota"/>
</dbReference>
<protein>
    <recommendedName>
        <fullName evidence="4">Small ribosomal subunit protein uS5</fullName>
    </recommendedName>
    <alternativeName>
        <fullName evidence="5">40S ribosomal protein S2</fullName>
    </alternativeName>
</protein>
<sequence>MMPVLHEGGLEQEVAEATQRTRPRTITNLGHLVKDMKIKSVEICLFSWPIKDFEIIAFFFLILESMPVKQTHAGQATRFKAFAVIRFYNGHVGLGVKCSKEVATTIHGAITLVKSSIIYTRRGYQRNKIGKLHTVPSKVTSCCGCARAPPTPATRGTSIVSIPVPKKLLMMASIDDCSPLARDCTATLGNFVKAASDLSKTYSYPTPGVWKETVFTKGLTDHLVKTHTSLHIRPQAPAVATH</sequence>
<feature type="domain" description="S5 DRBM" evidence="9">
    <location>
        <begin position="69"/>
        <end position="120"/>
    </location>
</feature>
<evidence type="ECO:0000256" key="1">
    <source>
        <dbReference type="ARBA" id="ARBA00008945"/>
    </source>
</evidence>
<dbReference type="PANTHER" id="PTHR13718:SF93">
    <property type="entry name" value="SMALL RIBOSOMAL SUBUNIT PROTEIN US5"/>
    <property type="match status" value="1"/>
</dbReference>
<name>M3XNC0_MUSPF</name>
<dbReference type="Gene3D" id="3.30.160.20">
    <property type="match status" value="1"/>
</dbReference>
<dbReference type="Pfam" id="PF03719">
    <property type="entry name" value="Ribosomal_S5_C"/>
    <property type="match status" value="1"/>
</dbReference>
<dbReference type="FunFam" id="3.30.230.10:FF:000004">
    <property type="entry name" value="40S ribosomal protein S2"/>
    <property type="match status" value="1"/>
</dbReference>
<dbReference type="SUPFAM" id="SSF54768">
    <property type="entry name" value="dsRNA-binding domain-like"/>
    <property type="match status" value="1"/>
</dbReference>
<dbReference type="HOGENOM" id="CLU_065898_0_3_1"/>
<dbReference type="OMA" id="THPRQRI"/>
<comment type="similarity">
    <text evidence="1 8">Belongs to the universal ribosomal protein uS5 family.</text>
</comment>
<dbReference type="InterPro" id="IPR020568">
    <property type="entry name" value="Ribosomal_Su5_D2-typ_SF"/>
</dbReference>
<evidence type="ECO:0000313" key="10">
    <source>
        <dbReference type="Ensembl" id="ENSMPUP00000000570.1"/>
    </source>
</evidence>
<dbReference type="GO" id="GO:0022627">
    <property type="term" value="C:cytosolic small ribosomal subunit"/>
    <property type="evidence" value="ECO:0007669"/>
    <property type="project" value="TreeGrafter"/>
</dbReference>
<evidence type="ECO:0000256" key="8">
    <source>
        <dbReference type="RuleBase" id="RU003823"/>
    </source>
</evidence>
<dbReference type="GeneTree" id="ENSGT00940000154326"/>
<evidence type="ECO:0000256" key="2">
    <source>
        <dbReference type="ARBA" id="ARBA00022980"/>
    </source>
</evidence>
<organism evidence="10">
    <name type="scientific">Mustela putorius furo</name>
    <name type="common">European domestic ferret</name>
    <name type="synonym">Mustela furo</name>
    <dbReference type="NCBI Taxonomy" id="9669"/>
    <lineage>
        <taxon>Eukaryota</taxon>
        <taxon>Metazoa</taxon>
        <taxon>Chordata</taxon>
        <taxon>Craniata</taxon>
        <taxon>Vertebrata</taxon>
        <taxon>Euteleostomi</taxon>
        <taxon>Mammalia</taxon>
        <taxon>Eutheria</taxon>
        <taxon>Laurasiatheria</taxon>
        <taxon>Carnivora</taxon>
        <taxon>Caniformia</taxon>
        <taxon>Musteloidea</taxon>
        <taxon>Mustelidae</taxon>
        <taxon>Mustelinae</taxon>
        <taxon>Mustela</taxon>
    </lineage>
</organism>
<reference evidence="10" key="1">
    <citation type="submission" date="2024-06" db="UniProtKB">
        <authorList>
            <consortium name="Ensembl"/>
        </authorList>
    </citation>
    <scope>IDENTIFICATION</scope>
</reference>
<dbReference type="Ensembl" id="ENSMPUT00000000582.1">
    <property type="protein sequence ID" value="ENSMPUP00000000570.1"/>
    <property type="gene ID" value="ENSMPUG00000000576.1"/>
</dbReference>
<proteinExistence type="inferred from homology"/>
<accession>M3XNC0</accession>
<dbReference type="STRING" id="9669.ENSMPUP00000000570"/>
<evidence type="ECO:0000256" key="4">
    <source>
        <dbReference type="ARBA" id="ARBA00035255"/>
    </source>
</evidence>
<dbReference type="Pfam" id="PF00333">
    <property type="entry name" value="Ribosomal_S5"/>
    <property type="match status" value="1"/>
</dbReference>
<dbReference type="InterPro" id="IPR005324">
    <property type="entry name" value="Ribosomal_uS5_C"/>
</dbReference>
<dbReference type="PANTHER" id="PTHR13718">
    <property type="entry name" value="RIBOSOMAL S SUBUNIT"/>
    <property type="match status" value="1"/>
</dbReference>
<dbReference type="EMBL" id="AEYP01034777">
    <property type="status" value="NOT_ANNOTATED_CDS"/>
    <property type="molecule type" value="Genomic_DNA"/>
</dbReference>
<dbReference type="GO" id="GO:0006412">
    <property type="term" value="P:translation"/>
    <property type="evidence" value="ECO:0007669"/>
    <property type="project" value="InterPro"/>
</dbReference>
<keyword evidence="3 7" id="KW-0687">Ribonucleoprotein</keyword>
<evidence type="ECO:0000256" key="7">
    <source>
        <dbReference type="PROSITE-ProRule" id="PRU00268"/>
    </source>
</evidence>
<comment type="subunit">
    <text evidence="6">Component of the small ribosomal subunit. Interacts with zinc finger protein ZNF277 (via zinc-finger domains); the interaction is direct; the interaction is extra-ribosomal. Interaction with ZNF277 competes with the binding of RPS2 to protein arginine methyltransferase PRMT3.</text>
</comment>
<evidence type="ECO:0000256" key="3">
    <source>
        <dbReference type="ARBA" id="ARBA00023274"/>
    </source>
</evidence>
<evidence type="ECO:0000256" key="5">
    <source>
        <dbReference type="ARBA" id="ARBA00035407"/>
    </source>
</evidence>
<dbReference type="InterPro" id="IPR014721">
    <property type="entry name" value="Ribsml_uS5_D2-typ_fold_subgr"/>
</dbReference>
<keyword evidence="2 7" id="KW-0689">Ribosomal protein</keyword>
<evidence type="ECO:0000256" key="6">
    <source>
        <dbReference type="ARBA" id="ARBA00046587"/>
    </source>
</evidence>
<dbReference type="GO" id="GO:0003723">
    <property type="term" value="F:RNA binding"/>
    <property type="evidence" value="ECO:0007669"/>
    <property type="project" value="InterPro"/>
</dbReference>
<dbReference type="GO" id="GO:0003735">
    <property type="term" value="F:structural constituent of ribosome"/>
    <property type="evidence" value="ECO:0007669"/>
    <property type="project" value="UniProtKB-UniRule"/>
</dbReference>
<dbReference type="SUPFAM" id="SSF54211">
    <property type="entry name" value="Ribosomal protein S5 domain 2-like"/>
    <property type="match status" value="1"/>
</dbReference>
<dbReference type="InParanoid" id="M3XNC0"/>
<dbReference type="Gene3D" id="3.30.230.10">
    <property type="match status" value="1"/>
</dbReference>
<dbReference type="FunFam" id="3.30.160.20:FF:000133">
    <property type="entry name" value="40S ribosomal protein S2"/>
    <property type="match status" value="1"/>
</dbReference>
<dbReference type="AlphaFoldDB" id="M3XNC0"/>
<dbReference type="InterPro" id="IPR013810">
    <property type="entry name" value="Ribosomal_uS5_N"/>
</dbReference>
<dbReference type="InterPro" id="IPR000851">
    <property type="entry name" value="Ribosomal_uS5"/>
</dbReference>
<dbReference type="PROSITE" id="PS50881">
    <property type="entry name" value="S5_DSRBD"/>
    <property type="match status" value="1"/>
</dbReference>